<reference evidence="2 3" key="1">
    <citation type="journal article" date="2021" name="Sci. Rep.">
        <title>Chromosome anchoring in Senegalese sole (Solea senegalensis) reveals sex-associated markers and genome rearrangements in flatfish.</title>
        <authorList>
            <person name="Guerrero-Cozar I."/>
            <person name="Gomez-Garrido J."/>
            <person name="Berbel C."/>
            <person name="Martinez-Blanch J.F."/>
            <person name="Alioto T."/>
            <person name="Claros M.G."/>
            <person name="Gagnaire P.A."/>
            <person name="Manchado M."/>
        </authorList>
    </citation>
    <scope>NUCLEOTIDE SEQUENCE [LARGE SCALE GENOMIC DNA]</scope>
    <source>
        <strain evidence="2">Sse05_10M</strain>
    </source>
</reference>
<organism evidence="2 3">
    <name type="scientific">Solea senegalensis</name>
    <name type="common">Senegalese sole</name>
    <dbReference type="NCBI Taxonomy" id="28829"/>
    <lineage>
        <taxon>Eukaryota</taxon>
        <taxon>Metazoa</taxon>
        <taxon>Chordata</taxon>
        <taxon>Craniata</taxon>
        <taxon>Vertebrata</taxon>
        <taxon>Euteleostomi</taxon>
        <taxon>Actinopterygii</taxon>
        <taxon>Neopterygii</taxon>
        <taxon>Teleostei</taxon>
        <taxon>Neoteleostei</taxon>
        <taxon>Acanthomorphata</taxon>
        <taxon>Carangaria</taxon>
        <taxon>Pleuronectiformes</taxon>
        <taxon>Pleuronectoidei</taxon>
        <taxon>Soleidae</taxon>
        <taxon>Solea</taxon>
    </lineage>
</organism>
<dbReference type="Proteomes" id="UP000693946">
    <property type="component" value="Linkage Group LG7"/>
</dbReference>
<gene>
    <name evidence="2" type="ORF">JOB18_020387</name>
</gene>
<dbReference type="EMBL" id="JAGKHQ010000019">
    <property type="protein sequence ID" value="KAG7482403.1"/>
    <property type="molecule type" value="Genomic_DNA"/>
</dbReference>
<sequence>MLRKENSSEDTNYNGSGEDIDRGKKPKRLEEQQRRLFEAIASTAKVNVGVNKRSKANNWYKYVISTVEGLGKNVKER</sequence>
<evidence type="ECO:0000256" key="1">
    <source>
        <dbReference type="SAM" id="MobiDB-lite"/>
    </source>
</evidence>
<keyword evidence="3" id="KW-1185">Reference proteome</keyword>
<comment type="caution">
    <text evidence="2">The sequence shown here is derived from an EMBL/GenBank/DDBJ whole genome shotgun (WGS) entry which is preliminary data.</text>
</comment>
<protein>
    <submittedName>
        <fullName evidence="2">Uncharacterized protein</fullName>
    </submittedName>
</protein>
<dbReference type="AlphaFoldDB" id="A0AAV6Q1W1"/>
<accession>A0AAV6Q1W1</accession>
<proteinExistence type="predicted"/>
<name>A0AAV6Q1W1_SOLSE</name>
<evidence type="ECO:0000313" key="3">
    <source>
        <dbReference type="Proteomes" id="UP000693946"/>
    </source>
</evidence>
<feature type="region of interest" description="Disordered" evidence="1">
    <location>
        <begin position="1"/>
        <end position="31"/>
    </location>
</feature>
<feature type="compositionally biased region" description="Basic and acidic residues" evidence="1">
    <location>
        <begin position="19"/>
        <end position="31"/>
    </location>
</feature>
<evidence type="ECO:0000313" key="2">
    <source>
        <dbReference type="EMBL" id="KAG7482403.1"/>
    </source>
</evidence>